<gene>
    <name evidence="2" type="ORF">AXW67_35370</name>
</gene>
<dbReference type="EMBL" id="LSEF01000015">
    <property type="protein sequence ID" value="OAF19796.1"/>
    <property type="molecule type" value="Genomic_DNA"/>
</dbReference>
<organism evidence="2 3">
    <name type="scientific">Bradyrhizobium neotropicale</name>
    <dbReference type="NCBI Taxonomy" id="1497615"/>
    <lineage>
        <taxon>Bacteria</taxon>
        <taxon>Pseudomonadati</taxon>
        <taxon>Pseudomonadota</taxon>
        <taxon>Alphaproteobacteria</taxon>
        <taxon>Hyphomicrobiales</taxon>
        <taxon>Nitrobacteraceae</taxon>
        <taxon>Bradyrhizobium</taxon>
    </lineage>
</organism>
<accession>A0A176ZJ78</accession>
<dbReference type="AlphaFoldDB" id="A0A176ZJ78"/>
<evidence type="ECO:0000259" key="1">
    <source>
        <dbReference type="Pfam" id="PF09828"/>
    </source>
</evidence>
<reference evidence="2 3" key="1">
    <citation type="submission" date="2016-02" db="EMBL/GenBank/DDBJ databases">
        <title>Draft genome sequence of the strain BR 10247T Bradyrhizobium neotropicale isolated from nodules of Centrolobium paraense.</title>
        <authorList>
            <person name="Simoes-Araujo J.L."/>
            <person name="Barauna A.C."/>
            <person name="Silva K."/>
            <person name="Zilli J.E."/>
        </authorList>
    </citation>
    <scope>NUCLEOTIDE SEQUENCE [LARGE SCALE GENOMIC DNA]</scope>
    <source>
        <strain evidence="2 3">BR 10247</strain>
    </source>
</reference>
<keyword evidence="3" id="KW-1185">Reference proteome</keyword>
<proteinExistence type="predicted"/>
<dbReference type="Proteomes" id="UP000077173">
    <property type="component" value="Unassembled WGS sequence"/>
</dbReference>
<dbReference type="InterPro" id="IPR018634">
    <property type="entry name" value="ChrB_C"/>
</dbReference>
<dbReference type="Pfam" id="PF09828">
    <property type="entry name" value="ChrB_C"/>
    <property type="match status" value="1"/>
</dbReference>
<sequence length="154" mass="17254">MKWITREHVKVDRVACPWLIKKFVDKDAEFIFAPADKVMAEAKRLDATPYDVKDVELGHHGKECSFEAILKKYELTNDPALVLLGRIVNGADTDNTLYHQAEGPGLQAVAEGFRRLGYKDDHALNAAEWIVYDALYAYAQEMVKGGKPAGKFAN</sequence>
<evidence type="ECO:0000313" key="3">
    <source>
        <dbReference type="Proteomes" id="UP000077173"/>
    </source>
</evidence>
<feature type="domain" description="ChrB C-terminal" evidence="1">
    <location>
        <begin position="3"/>
        <end position="138"/>
    </location>
</feature>
<evidence type="ECO:0000313" key="2">
    <source>
        <dbReference type="EMBL" id="OAF19796.1"/>
    </source>
</evidence>
<protein>
    <submittedName>
        <fullName evidence="2">Chromate resistance protein</fullName>
    </submittedName>
</protein>
<name>A0A176ZJ78_9BRAD</name>
<comment type="caution">
    <text evidence="2">The sequence shown here is derived from an EMBL/GenBank/DDBJ whole genome shotgun (WGS) entry which is preliminary data.</text>
</comment>